<sequence>MDDRLEFLLPLEPVQGQEYVFRHHVPLKAEVAVQYWSRRDGKTQPPEHLLVFILGERPLPHQLMIGNPGLLGYYPPFLSHLHSILPPTHAILSTSNIGHSPYLKAPDIPLDLDGQLASKVELVQSLSAHLSAWALKEGVEKPRLSLIGHSVGAWLSCQVKKRLPELLDAVFLLFPTVGWISETWNGRTLWPIFRWPTRQLLPTLAPLLGPILPLTTFPPTTLTLLRSPITIRHCLDLSVSEMEVIRDPDLGWFSEQAMYESADSTETSQAVRGVYGIWSAGSLDGSVGREGRMVQDALGGPHGGRVKVLHKVPHAFCLTLEHSRVVAESLAEWLKSRPL</sequence>
<dbReference type="InterPro" id="IPR029058">
    <property type="entry name" value="AB_hydrolase_fold"/>
</dbReference>
<dbReference type="Proteomes" id="UP000193218">
    <property type="component" value="Unassembled WGS sequence"/>
</dbReference>
<dbReference type="AlphaFoldDB" id="A0A1Y1UGS6"/>
<proteinExistence type="inferred from homology"/>
<dbReference type="Gene3D" id="3.40.50.1820">
    <property type="entry name" value="alpha/beta hydrolase"/>
    <property type="match status" value="1"/>
</dbReference>
<comment type="subcellular location">
    <subcellularLocation>
        <location evidence="1">Lipid droplet</location>
    </subcellularLocation>
</comment>
<keyword evidence="4" id="KW-0378">Hydrolase</keyword>
<evidence type="ECO:0000256" key="1">
    <source>
        <dbReference type="ARBA" id="ARBA00004502"/>
    </source>
</evidence>
<evidence type="ECO:0000313" key="5">
    <source>
        <dbReference type="EMBL" id="ORX36727.1"/>
    </source>
</evidence>
<dbReference type="Pfam" id="PF10230">
    <property type="entry name" value="LIDHydrolase"/>
    <property type="match status" value="1"/>
</dbReference>
<comment type="similarity">
    <text evidence="2">Belongs to the AB hydrolase superfamily. LDAH family.</text>
</comment>
<gene>
    <name evidence="5" type="ORF">BD324DRAFT_651211</name>
</gene>
<dbReference type="GO" id="GO:0016298">
    <property type="term" value="F:lipase activity"/>
    <property type="evidence" value="ECO:0007669"/>
    <property type="project" value="InterPro"/>
</dbReference>
<dbReference type="GO" id="GO:0005811">
    <property type="term" value="C:lipid droplet"/>
    <property type="evidence" value="ECO:0007669"/>
    <property type="project" value="UniProtKB-SubCell"/>
</dbReference>
<dbReference type="SUPFAM" id="SSF53474">
    <property type="entry name" value="alpha/beta-Hydrolases"/>
    <property type="match status" value="1"/>
</dbReference>
<evidence type="ECO:0000313" key="6">
    <source>
        <dbReference type="Proteomes" id="UP000193218"/>
    </source>
</evidence>
<organism evidence="5 6">
    <name type="scientific">Kockovaella imperatae</name>
    <dbReference type="NCBI Taxonomy" id="4999"/>
    <lineage>
        <taxon>Eukaryota</taxon>
        <taxon>Fungi</taxon>
        <taxon>Dikarya</taxon>
        <taxon>Basidiomycota</taxon>
        <taxon>Agaricomycotina</taxon>
        <taxon>Tremellomycetes</taxon>
        <taxon>Tremellales</taxon>
        <taxon>Cuniculitremaceae</taxon>
        <taxon>Kockovaella</taxon>
    </lineage>
</organism>
<protein>
    <recommendedName>
        <fullName evidence="7">Alpha/Beta hydrolase protein</fullName>
    </recommendedName>
</protein>
<reference evidence="5 6" key="1">
    <citation type="submission" date="2017-03" db="EMBL/GenBank/DDBJ databases">
        <title>Widespread Adenine N6-methylation of Active Genes in Fungi.</title>
        <authorList>
            <consortium name="DOE Joint Genome Institute"/>
            <person name="Mondo S.J."/>
            <person name="Dannebaum R.O."/>
            <person name="Kuo R.C."/>
            <person name="Louie K.B."/>
            <person name="Bewick A.J."/>
            <person name="Labutti K."/>
            <person name="Haridas S."/>
            <person name="Kuo A."/>
            <person name="Salamov A."/>
            <person name="Ahrendt S.R."/>
            <person name="Lau R."/>
            <person name="Bowen B.P."/>
            <person name="Lipzen A."/>
            <person name="Sullivan W."/>
            <person name="Andreopoulos W.B."/>
            <person name="Clum A."/>
            <person name="Lindquist E."/>
            <person name="Daum C."/>
            <person name="Northen T.R."/>
            <person name="Ramamoorthy G."/>
            <person name="Schmitz R.J."/>
            <person name="Gryganskyi A."/>
            <person name="Culley D."/>
            <person name="Magnuson J."/>
            <person name="James T.Y."/>
            <person name="O'Malley M.A."/>
            <person name="Stajich J.E."/>
            <person name="Spatafora J.W."/>
            <person name="Visel A."/>
            <person name="Grigoriev I.V."/>
        </authorList>
    </citation>
    <scope>NUCLEOTIDE SEQUENCE [LARGE SCALE GENOMIC DNA]</scope>
    <source>
        <strain evidence="5 6">NRRL Y-17943</strain>
    </source>
</reference>
<dbReference type="GO" id="GO:0019915">
    <property type="term" value="P:lipid storage"/>
    <property type="evidence" value="ECO:0007669"/>
    <property type="project" value="InterPro"/>
</dbReference>
<dbReference type="RefSeq" id="XP_021870796.1">
    <property type="nucleotide sequence ID" value="XM_022018294.1"/>
</dbReference>
<keyword evidence="6" id="KW-1185">Reference proteome</keyword>
<evidence type="ECO:0000256" key="2">
    <source>
        <dbReference type="ARBA" id="ARBA00008300"/>
    </source>
</evidence>
<dbReference type="PANTHER" id="PTHR13390:SF0">
    <property type="entry name" value="LIPID DROPLET-ASSOCIATED HYDROLASE"/>
    <property type="match status" value="1"/>
</dbReference>
<accession>A0A1Y1UGS6</accession>
<dbReference type="OrthoDB" id="448051at2759"/>
<keyword evidence="3" id="KW-0551">Lipid droplet</keyword>
<evidence type="ECO:0000256" key="3">
    <source>
        <dbReference type="ARBA" id="ARBA00022677"/>
    </source>
</evidence>
<dbReference type="GeneID" id="33560103"/>
<comment type="caution">
    <text evidence="5">The sequence shown here is derived from an EMBL/GenBank/DDBJ whole genome shotgun (WGS) entry which is preliminary data.</text>
</comment>
<dbReference type="PANTHER" id="PTHR13390">
    <property type="entry name" value="LIPASE"/>
    <property type="match status" value="1"/>
</dbReference>
<dbReference type="EMBL" id="NBSH01000007">
    <property type="protein sequence ID" value="ORX36727.1"/>
    <property type="molecule type" value="Genomic_DNA"/>
</dbReference>
<name>A0A1Y1UGS6_9TREE</name>
<evidence type="ECO:0008006" key="7">
    <source>
        <dbReference type="Google" id="ProtNLM"/>
    </source>
</evidence>
<dbReference type="InterPro" id="IPR019363">
    <property type="entry name" value="LDAH"/>
</dbReference>
<evidence type="ECO:0000256" key="4">
    <source>
        <dbReference type="ARBA" id="ARBA00022801"/>
    </source>
</evidence>
<dbReference type="InParanoid" id="A0A1Y1UGS6"/>